<evidence type="ECO:0000313" key="3">
    <source>
        <dbReference type="EMBL" id="KAJ7681135.1"/>
    </source>
</evidence>
<feature type="transmembrane region" description="Helical" evidence="2">
    <location>
        <begin position="467"/>
        <end position="488"/>
    </location>
</feature>
<organism evidence="3 4">
    <name type="scientific">Mycena rosella</name>
    <name type="common">Pink bonnet</name>
    <name type="synonym">Agaricus rosellus</name>
    <dbReference type="NCBI Taxonomy" id="1033263"/>
    <lineage>
        <taxon>Eukaryota</taxon>
        <taxon>Fungi</taxon>
        <taxon>Dikarya</taxon>
        <taxon>Basidiomycota</taxon>
        <taxon>Agaricomycotina</taxon>
        <taxon>Agaricomycetes</taxon>
        <taxon>Agaricomycetidae</taxon>
        <taxon>Agaricales</taxon>
        <taxon>Marasmiineae</taxon>
        <taxon>Mycenaceae</taxon>
        <taxon>Mycena</taxon>
    </lineage>
</organism>
<feature type="region of interest" description="Disordered" evidence="1">
    <location>
        <begin position="1"/>
        <end position="55"/>
    </location>
</feature>
<dbReference type="AlphaFoldDB" id="A0AAD7D9I0"/>
<comment type="caution">
    <text evidence="3">The sequence shown here is derived from an EMBL/GenBank/DDBJ whole genome shotgun (WGS) entry which is preliminary data.</text>
</comment>
<dbReference type="Proteomes" id="UP001221757">
    <property type="component" value="Unassembled WGS sequence"/>
</dbReference>
<keyword evidence="2" id="KW-0472">Membrane</keyword>
<evidence type="ECO:0000256" key="1">
    <source>
        <dbReference type="SAM" id="MobiDB-lite"/>
    </source>
</evidence>
<evidence type="ECO:0000256" key="2">
    <source>
        <dbReference type="SAM" id="Phobius"/>
    </source>
</evidence>
<feature type="transmembrane region" description="Helical" evidence="2">
    <location>
        <begin position="495"/>
        <end position="515"/>
    </location>
</feature>
<proteinExistence type="predicted"/>
<protein>
    <submittedName>
        <fullName evidence="3">Uncharacterized protein</fullName>
    </submittedName>
</protein>
<evidence type="ECO:0000313" key="4">
    <source>
        <dbReference type="Proteomes" id="UP001221757"/>
    </source>
</evidence>
<keyword evidence="2" id="KW-1133">Transmembrane helix</keyword>
<dbReference type="EMBL" id="JARKIE010000122">
    <property type="protein sequence ID" value="KAJ7681135.1"/>
    <property type="molecule type" value="Genomic_DNA"/>
</dbReference>
<gene>
    <name evidence="3" type="ORF">B0H17DRAFT_1076855</name>
</gene>
<feature type="transmembrane region" description="Helical" evidence="2">
    <location>
        <begin position="408"/>
        <end position="428"/>
    </location>
</feature>
<feature type="transmembrane region" description="Helical" evidence="2">
    <location>
        <begin position="380"/>
        <end position="401"/>
    </location>
</feature>
<feature type="compositionally biased region" description="Polar residues" evidence="1">
    <location>
        <begin position="1"/>
        <end position="19"/>
    </location>
</feature>
<keyword evidence="2" id="KW-0812">Transmembrane</keyword>
<name>A0AAD7D9I0_MYCRO</name>
<accession>A0AAD7D9I0</accession>
<keyword evidence="4" id="KW-1185">Reference proteome</keyword>
<sequence length="562" mass="63020">MSDISESSIPGQTSISKGSPASEGDSSEIPRTAIDSGTADAHRPDAAPPALKLTPISPESFQRYTRYRTLTKRRTSYVVPPLSRSFSREPPTQWTAQPHPEGGLYFIHEQQRIHIFTDAYLYDKAIHAQITSAVDQLLAREEMQSLSSTDSGQIDIVLDLMEESPDNDECGYYLVDHSARVIFWLEEFDISTLEIWSFVPGIESPSHAKLCLEVEYWSHCEYFPAAMPITPEMLDELRDIIIYGIGDTMTSATTTQALLTDHLFRMLTLAKEMGEPVTKTDSTVKMRHGSIAVFARFMKEFARERFYNFYGEKTARLNSDESVYGSIAERSYILAWVSPLLFNYPLRHLRTVEVANMDQLIKYASWQKLITALSSEWQDVVLYGTLVLNTNVGFLSIPASAASVPGRVASYASVSFGLGSIILGIMLLSQYRLESPDVPEVTAAAKFFQDHGESAHGLETLSVVLSLPYALMIWALITFILAFLITIFETSSAPMRGVISAIVITVFLAIVGFVWTEKPFMWTHNLGVMRKKIQSTGAWMWSNDLSRRTKQEDEKQGPTFTV</sequence>
<reference evidence="3" key="1">
    <citation type="submission" date="2023-03" db="EMBL/GenBank/DDBJ databases">
        <title>Massive genome expansion in bonnet fungi (Mycena s.s.) driven by repeated elements and novel gene families across ecological guilds.</title>
        <authorList>
            <consortium name="Lawrence Berkeley National Laboratory"/>
            <person name="Harder C.B."/>
            <person name="Miyauchi S."/>
            <person name="Viragh M."/>
            <person name="Kuo A."/>
            <person name="Thoen E."/>
            <person name="Andreopoulos B."/>
            <person name="Lu D."/>
            <person name="Skrede I."/>
            <person name="Drula E."/>
            <person name="Henrissat B."/>
            <person name="Morin E."/>
            <person name="Kohler A."/>
            <person name="Barry K."/>
            <person name="LaButti K."/>
            <person name="Morin E."/>
            <person name="Salamov A."/>
            <person name="Lipzen A."/>
            <person name="Mereny Z."/>
            <person name="Hegedus B."/>
            <person name="Baldrian P."/>
            <person name="Stursova M."/>
            <person name="Weitz H."/>
            <person name="Taylor A."/>
            <person name="Grigoriev I.V."/>
            <person name="Nagy L.G."/>
            <person name="Martin F."/>
            <person name="Kauserud H."/>
        </authorList>
    </citation>
    <scope>NUCLEOTIDE SEQUENCE</scope>
    <source>
        <strain evidence="3">CBHHK067</strain>
    </source>
</reference>